<feature type="domain" description="Fungal-type protein kinase" evidence="2">
    <location>
        <begin position="152"/>
        <end position="360"/>
    </location>
</feature>
<organism evidence="3 4">
    <name type="scientific">Postia placenta MAD-698-R-SB12</name>
    <dbReference type="NCBI Taxonomy" id="670580"/>
    <lineage>
        <taxon>Eukaryota</taxon>
        <taxon>Fungi</taxon>
        <taxon>Dikarya</taxon>
        <taxon>Basidiomycota</taxon>
        <taxon>Agaricomycotina</taxon>
        <taxon>Agaricomycetes</taxon>
        <taxon>Polyporales</taxon>
        <taxon>Adustoporiaceae</taxon>
        <taxon>Rhodonia</taxon>
    </lineage>
</organism>
<feature type="region of interest" description="Disordered" evidence="1">
    <location>
        <begin position="247"/>
        <end position="278"/>
    </location>
</feature>
<proteinExistence type="predicted"/>
<dbReference type="Proteomes" id="UP000194127">
    <property type="component" value="Unassembled WGS sequence"/>
</dbReference>
<evidence type="ECO:0000256" key="1">
    <source>
        <dbReference type="SAM" id="MobiDB-lite"/>
    </source>
</evidence>
<dbReference type="PANTHER" id="PTHR38248:SF2">
    <property type="entry name" value="FUNK1 11"/>
    <property type="match status" value="1"/>
</dbReference>
<accession>A0A1X6MVL6</accession>
<reference evidence="3 4" key="1">
    <citation type="submission" date="2017-04" db="EMBL/GenBank/DDBJ databases">
        <title>Genome Sequence of the Model Brown-Rot Fungus Postia placenta SB12.</title>
        <authorList>
            <consortium name="DOE Joint Genome Institute"/>
            <person name="Gaskell J."/>
            <person name="Kersten P."/>
            <person name="Larrondo L.F."/>
            <person name="Canessa P."/>
            <person name="Martinez D."/>
            <person name="Hibbett D."/>
            <person name="Schmoll M."/>
            <person name="Kubicek C.P."/>
            <person name="Martinez A.T."/>
            <person name="Yadav J."/>
            <person name="Master E."/>
            <person name="Magnuson J.K."/>
            <person name="James T."/>
            <person name="Yaver D."/>
            <person name="Berka R."/>
            <person name="Labutti K."/>
            <person name="Lipzen A."/>
            <person name="Aerts A."/>
            <person name="Barry K."/>
            <person name="Henrissat B."/>
            <person name="Blanchette R."/>
            <person name="Grigoriev I."/>
            <person name="Cullen D."/>
        </authorList>
    </citation>
    <scope>NUCLEOTIDE SEQUENCE [LARGE SCALE GENOMIC DNA]</scope>
    <source>
        <strain evidence="3 4">MAD-698-R-SB12</strain>
    </source>
</reference>
<dbReference type="PANTHER" id="PTHR38248">
    <property type="entry name" value="FUNK1 6"/>
    <property type="match status" value="1"/>
</dbReference>
<feature type="region of interest" description="Disordered" evidence="1">
    <location>
        <begin position="607"/>
        <end position="631"/>
    </location>
</feature>
<gene>
    <name evidence="3" type="ORF">POSPLADRAFT_1147265</name>
</gene>
<dbReference type="OrthoDB" id="2801804at2759"/>
<sequence>MQTGHRNDGSLVEIRISDFLSNVAPGHEPTDEALAVFRAKSFERSTTTKNEWEMYTGFADIRTTKEATPAGKCDRMSSYILPIEAQEAYSLTEGELKTAENVMQEQRTFLARPSWAWASLVIEFKTESGGHPFTFSASEIIFLTADDDRLTRGQIINYAAAVLHNQPRQFCFMIVVSGCRARLLRWDRSGAIVSESFDFVHEDKETMFRFLYKYGSMARHERGYDPTVTAATKQEVQDMKAKITKNRDGLHPVDPVRGTDSHESGRGIIFAKPHKSSGSPIGRGMQGYVAYNVDEKRLVYLKDSWRFADVIPEHKTYIKLWQNEVPYIAKPISDGDVFAGTDAQARPRVQYTLTQDYLRKRGNAKSKSKARIHYRIVFDEAAWQKAEVLHRDLSVSNVMTKDIIPSDGRRRVQGVLNDWDLSKLKKESEKGSSQVHRSYSEQKKHEVSDDLESFIHVTNWLTLKWHWHALTGEPTLLKDYVHRTYDAYNTDQGYNDEIQRMKSQRILRSQPNQPSESKRKTTVCIKLEDDLPHFPVTSQRRDASPPEGSTITEAVRPPLDDHDSLIQIFQARPECRYRMLRQSGDRPICVAHRGILNSHNEAKILCSTDGEPRPKRSRQSSLNDVKRPARLHTEGPLSILSRKSGSYSLITSRREFHHGRGRRLFQRMSLSEAVVMT</sequence>
<evidence type="ECO:0000313" key="3">
    <source>
        <dbReference type="EMBL" id="OSX60414.1"/>
    </source>
</evidence>
<feature type="domain" description="Fungal-type protein kinase" evidence="2">
    <location>
        <begin position="384"/>
        <end position="461"/>
    </location>
</feature>
<feature type="region of interest" description="Disordered" evidence="1">
    <location>
        <begin position="535"/>
        <end position="557"/>
    </location>
</feature>
<dbReference type="AlphaFoldDB" id="A0A1X6MVL6"/>
<dbReference type="GeneID" id="36330991"/>
<dbReference type="RefSeq" id="XP_024337208.1">
    <property type="nucleotide sequence ID" value="XM_024486042.1"/>
</dbReference>
<dbReference type="InterPro" id="IPR040976">
    <property type="entry name" value="Pkinase_fungal"/>
</dbReference>
<name>A0A1X6MVL6_9APHY</name>
<dbReference type="Pfam" id="PF17667">
    <property type="entry name" value="Pkinase_fungal"/>
    <property type="match status" value="2"/>
</dbReference>
<evidence type="ECO:0000313" key="4">
    <source>
        <dbReference type="Proteomes" id="UP000194127"/>
    </source>
</evidence>
<dbReference type="EMBL" id="KZ110600">
    <property type="protein sequence ID" value="OSX60414.1"/>
    <property type="molecule type" value="Genomic_DNA"/>
</dbReference>
<protein>
    <recommendedName>
        <fullName evidence="2">Fungal-type protein kinase domain-containing protein</fullName>
    </recommendedName>
</protein>
<keyword evidence="4" id="KW-1185">Reference proteome</keyword>
<evidence type="ECO:0000259" key="2">
    <source>
        <dbReference type="Pfam" id="PF17667"/>
    </source>
</evidence>